<proteinExistence type="predicted"/>
<evidence type="ECO:0000256" key="1">
    <source>
        <dbReference type="SAM" id="MobiDB-lite"/>
    </source>
</evidence>
<keyword evidence="3" id="KW-1185">Reference proteome</keyword>
<protein>
    <submittedName>
        <fullName evidence="2">Uncharacterized protein</fullName>
    </submittedName>
</protein>
<dbReference type="EMBL" id="JAVXUP010000420">
    <property type="protein sequence ID" value="KAK3028382.1"/>
    <property type="molecule type" value="Genomic_DNA"/>
</dbReference>
<dbReference type="AlphaFoldDB" id="A0AA89B8F0"/>
<gene>
    <name evidence="2" type="ORF">RJ639_038056</name>
</gene>
<dbReference type="Pfam" id="PF06273">
    <property type="entry name" value="eIF-4B"/>
    <property type="match status" value="1"/>
</dbReference>
<organism evidence="2 3">
    <name type="scientific">Escallonia herrerae</name>
    <dbReference type="NCBI Taxonomy" id="1293975"/>
    <lineage>
        <taxon>Eukaryota</taxon>
        <taxon>Viridiplantae</taxon>
        <taxon>Streptophyta</taxon>
        <taxon>Embryophyta</taxon>
        <taxon>Tracheophyta</taxon>
        <taxon>Spermatophyta</taxon>
        <taxon>Magnoliopsida</taxon>
        <taxon>eudicotyledons</taxon>
        <taxon>Gunneridae</taxon>
        <taxon>Pentapetalae</taxon>
        <taxon>asterids</taxon>
        <taxon>campanulids</taxon>
        <taxon>Escalloniales</taxon>
        <taxon>Escalloniaceae</taxon>
        <taxon>Escallonia</taxon>
    </lineage>
</organism>
<feature type="compositionally biased region" description="Acidic residues" evidence="1">
    <location>
        <begin position="48"/>
        <end position="67"/>
    </location>
</feature>
<feature type="compositionally biased region" description="Basic and acidic residues" evidence="1">
    <location>
        <begin position="26"/>
        <end position="40"/>
    </location>
</feature>
<feature type="region of interest" description="Disordered" evidence="1">
    <location>
        <begin position="1"/>
        <end position="67"/>
    </location>
</feature>
<reference evidence="2" key="1">
    <citation type="submission" date="2022-12" db="EMBL/GenBank/DDBJ databases">
        <title>Draft genome assemblies for two species of Escallonia (Escalloniales).</title>
        <authorList>
            <person name="Chanderbali A."/>
            <person name="Dervinis C."/>
            <person name="Anghel I."/>
            <person name="Soltis D."/>
            <person name="Soltis P."/>
            <person name="Zapata F."/>
        </authorList>
    </citation>
    <scope>NUCLEOTIDE SEQUENCE</scope>
    <source>
        <strain evidence="2">UCBG64.0493</strain>
        <tissue evidence="2">Leaf</tissue>
    </source>
</reference>
<evidence type="ECO:0000313" key="3">
    <source>
        <dbReference type="Proteomes" id="UP001188597"/>
    </source>
</evidence>
<accession>A0AA89B8F0</accession>
<name>A0AA89B8F0_9ASTE</name>
<dbReference type="InterPro" id="IPR010433">
    <property type="entry name" value="EIF-4B_pln"/>
</dbReference>
<dbReference type="GO" id="GO:0003743">
    <property type="term" value="F:translation initiation factor activity"/>
    <property type="evidence" value="ECO:0007669"/>
    <property type="project" value="InterPro"/>
</dbReference>
<comment type="caution">
    <text evidence="2">The sequence shown here is derived from an EMBL/GenBank/DDBJ whole genome shotgun (WGS) entry which is preliminary data.</text>
</comment>
<sequence>MAVDQQSETAAAVKLKGSNPFGNARPSEENLKEKGQDWKEIAAAAAAADDDDDGDADAVGDNDTQEG</sequence>
<dbReference type="Proteomes" id="UP001188597">
    <property type="component" value="Unassembled WGS sequence"/>
</dbReference>
<evidence type="ECO:0000313" key="2">
    <source>
        <dbReference type="EMBL" id="KAK3028382.1"/>
    </source>
</evidence>